<gene>
    <name evidence="2" type="ORF">ATK78_4168</name>
</gene>
<evidence type="ECO:0000313" key="2">
    <source>
        <dbReference type="EMBL" id="TDQ07152.1"/>
    </source>
</evidence>
<dbReference type="PANTHER" id="PTHR43283:SF18">
    <property type="match status" value="1"/>
</dbReference>
<dbReference type="AlphaFoldDB" id="A0A4R6SRS6"/>
<dbReference type="PANTHER" id="PTHR43283">
    <property type="entry name" value="BETA-LACTAMASE-RELATED"/>
    <property type="match status" value="1"/>
</dbReference>
<feature type="domain" description="Beta-lactamase-related" evidence="1">
    <location>
        <begin position="44"/>
        <end position="349"/>
    </location>
</feature>
<dbReference type="InterPro" id="IPR001466">
    <property type="entry name" value="Beta-lactam-related"/>
</dbReference>
<dbReference type="Proteomes" id="UP000295620">
    <property type="component" value="Unassembled WGS sequence"/>
</dbReference>
<dbReference type="InterPro" id="IPR012338">
    <property type="entry name" value="Beta-lactam/transpept-like"/>
</dbReference>
<accession>A0A4R6SRS6</accession>
<dbReference type="InterPro" id="IPR050789">
    <property type="entry name" value="Diverse_Enzym_Activities"/>
</dbReference>
<name>A0A4R6SRS6_9SPHI</name>
<dbReference type="RefSeq" id="WP_133577961.1">
    <property type="nucleotide sequence ID" value="NZ_SNYC01000007.1"/>
</dbReference>
<keyword evidence="3" id="KW-1185">Reference proteome</keyword>
<evidence type="ECO:0000313" key="3">
    <source>
        <dbReference type="Proteomes" id="UP000295620"/>
    </source>
</evidence>
<dbReference type="OrthoDB" id="1357763at2"/>
<proteinExistence type="predicted"/>
<comment type="caution">
    <text evidence="2">The sequence shown here is derived from an EMBL/GenBank/DDBJ whole genome shotgun (WGS) entry which is preliminary data.</text>
</comment>
<sequence length="362" mass="41148">MKSFKTYYLLLLIVIVLVSSFSFQIGNPKKIKSLSGKKINVEDIDKFLKTQMDSFSIPGLSIAIINDGRITYHRNLGVTNFNTKEKVSAETLFDAGSISKTTFTYLVLRMVDQGILNLDQPLYTYLPYSDIAHDDRYKLITARMILCHTSGFPNWRFLNADRKLDIKFTPGTQHLYSGEGFEYLANVIAHLKNIKKNDLQHLFENEVAKPLGMKYAFYTWNDYVKKHQATGHIDGKPAAGWGINANRPDFAASYSLQTEALSYSSFIIALMNGKGLSKTVYNEMLKGQVRIPSSEDGSSYCFGIKIKPTKFGNVYMHDGYNQNFYSAYLFSKSKKIGYVFFTNCNNGLDFNEKLENFLTNGR</sequence>
<evidence type="ECO:0000259" key="1">
    <source>
        <dbReference type="Pfam" id="PF00144"/>
    </source>
</evidence>
<dbReference type="EMBL" id="SNYC01000007">
    <property type="protein sequence ID" value="TDQ07152.1"/>
    <property type="molecule type" value="Genomic_DNA"/>
</dbReference>
<dbReference type="SUPFAM" id="SSF56601">
    <property type="entry name" value="beta-lactamase/transpeptidase-like"/>
    <property type="match status" value="1"/>
</dbReference>
<dbReference type="Pfam" id="PF00144">
    <property type="entry name" value="Beta-lactamase"/>
    <property type="match status" value="1"/>
</dbReference>
<protein>
    <submittedName>
        <fullName evidence="2">CubicO group peptidase (Beta-lactamase class C family)</fullName>
    </submittedName>
</protein>
<dbReference type="Gene3D" id="3.40.710.10">
    <property type="entry name" value="DD-peptidase/beta-lactamase superfamily"/>
    <property type="match status" value="1"/>
</dbReference>
<reference evidence="2 3" key="1">
    <citation type="submission" date="2019-03" db="EMBL/GenBank/DDBJ databases">
        <title>Genomic Encyclopedia of Archaeal and Bacterial Type Strains, Phase II (KMG-II): from individual species to whole genera.</title>
        <authorList>
            <person name="Goeker M."/>
        </authorList>
    </citation>
    <scope>NUCLEOTIDE SEQUENCE [LARGE SCALE GENOMIC DNA]</scope>
    <source>
        <strain evidence="2 3">DSM 19035</strain>
    </source>
</reference>
<organism evidence="2 3">
    <name type="scientific">Pedobacter metabolipauper</name>
    <dbReference type="NCBI Taxonomy" id="425513"/>
    <lineage>
        <taxon>Bacteria</taxon>
        <taxon>Pseudomonadati</taxon>
        <taxon>Bacteroidota</taxon>
        <taxon>Sphingobacteriia</taxon>
        <taxon>Sphingobacteriales</taxon>
        <taxon>Sphingobacteriaceae</taxon>
        <taxon>Pedobacter</taxon>
    </lineage>
</organism>